<evidence type="ECO:0000256" key="2">
    <source>
        <dbReference type="ARBA" id="ARBA00009263"/>
    </source>
</evidence>
<dbReference type="PANTHER" id="PTHR43715:SF1">
    <property type="entry name" value="GDP-MANNOSE 4,6 DEHYDRATASE"/>
    <property type="match status" value="1"/>
</dbReference>
<evidence type="ECO:0000313" key="8">
    <source>
        <dbReference type="Proteomes" id="UP000322915"/>
    </source>
</evidence>
<dbReference type="CDD" id="cd05260">
    <property type="entry name" value="GDP_MD_SDR_e"/>
    <property type="match status" value="1"/>
</dbReference>
<dbReference type="Gene3D" id="3.90.25.10">
    <property type="entry name" value="UDP-galactose 4-epimerase, domain 1"/>
    <property type="match status" value="1"/>
</dbReference>
<dbReference type="InterPro" id="IPR006368">
    <property type="entry name" value="GDP_Man_deHydtase"/>
</dbReference>
<dbReference type="Gene3D" id="3.40.50.720">
    <property type="entry name" value="NAD(P)-binding Rossmann-like Domain"/>
    <property type="match status" value="1"/>
</dbReference>
<dbReference type="Pfam" id="PF16363">
    <property type="entry name" value="GDP_Man_Dehyd"/>
    <property type="match status" value="1"/>
</dbReference>
<reference evidence="7 8" key="1">
    <citation type="submission" date="2019-01" db="EMBL/GenBank/DDBJ databases">
        <title>Genome sequences of marine Pseudoalteromonas species.</title>
        <authorList>
            <person name="Boraston A.B."/>
            <person name="Hehemann J.-H."/>
            <person name="Vickers C.J."/>
            <person name="Salama-Alber O."/>
            <person name="Abe K."/>
            <person name="Hettle A.J."/>
        </authorList>
    </citation>
    <scope>NUCLEOTIDE SEQUENCE [LARGE SCALE GENOMIC DNA]</scope>
    <source>
        <strain evidence="7 8">PS47</strain>
    </source>
</reference>
<evidence type="ECO:0000256" key="5">
    <source>
        <dbReference type="HAMAP-Rule" id="MF_00955"/>
    </source>
</evidence>
<dbReference type="HAMAP" id="MF_00955">
    <property type="entry name" value="GDP_Man_dehydratase"/>
    <property type="match status" value="1"/>
</dbReference>
<comment type="catalytic activity">
    <reaction evidence="5">
        <text>GDP-alpha-D-mannose = GDP-4-dehydro-alpha-D-rhamnose + H2O</text>
        <dbReference type="Rhea" id="RHEA:23820"/>
        <dbReference type="ChEBI" id="CHEBI:15377"/>
        <dbReference type="ChEBI" id="CHEBI:57527"/>
        <dbReference type="ChEBI" id="CHEBI:57964"/>
        <dbReference type="EC" id="4.2.1.47"/>
    </reaction>
</comment>
<proteinExistence type="inferred from homology"/>
<accession>A0ABQ6RN72</accession>
<keyword evidence="4 5" id="KW-0456">Lyase</keyword>
<dbReference type="EC" id="4.2.1.47" evidence="3 5"/>
<dbReference type="RefSeq" id="WP_149604901.1">
    <property type="nucleotide sequence ID" value="NZ_SEUJ01000040.1"/>
</dbReference>
<gene>
    <name evidence="5 7" type="primary">gmd</name>
    <name evidence="7" type="ORF">EU509_00665</name>
</gene>
<name>A0ABQ6RN72_9GAMM</name>
<comment type="similarity">
    <text evidence="2 5">Belongs to the NAD(P)-dependent epimerase/dehydratase family. GDP-mannose 4,6-dehydratase subfamily.</text>
</comment>
<comment type="caution">
    <text evidence="7">The sequence shown here is derived from an EMBL/GenBank/DDBJ whole genome shotgun (WGS) entry which is preliminary data.</text>
</comment>
<dbReference type="PANTHER" id="PTHR43715">
    <property type="entry name" value="GDP-MANNOSE 4,6-DEHYDRATASE"/>
    <property type="match status" value="1"/>
</dbReference>
<dbReference type="NCBIfam" id="TIGR01472">
    <property type="entry name" value="gmd"/>
    <property type="match status" value="1"/>
</dbReference>
<sequence>MKVALITGVTGQDGSYLAEFLLEKGYEVHGIKRRASSFNTERVDHIYQDIHEKSPKFFLHYGDLTDTSNLTRILKEVQPDEVYNLGAQSHVAVSFEAPEYTADVDAMGTLRLLEAIRFLGLEKKTKFYQASTSELYGEVQEIPQKETTPFHPRSPYAVAKMYAYWITVNYRESYGMYACNGILFNHESPRRGETFVTRKITRGLANISQGLEKCLYLGNMDALRDWGHAKDYVRMQWMMLQQDKPEDFVIATGKQISVRDFITLSAKELSITLNFTGEGVDEIATVANIQGDNAHALTVGDVIVRVDPRYFRPAEVETLLGDPTKAKEKLGWVPEITVEEMCAEMVQNDLAKAEQHALLKKHGYKVNVSAE</sequence>
<evidence type="ECO:0000256" key="1">
    <source>
        <dbReference type="ARBA" id="ARBA00001937"/>
    </source>
</evidence>
<organism evidence="7 8">
    <name type="scientific">Pseudoalteromonas fuliginea</name>
    <dbReference type="NCBI Taxonomy" id="1872678"/>
    <lineage>
        <taxon>Bacteria</taxon>
        <taxon>Pseudomonadati</taxon>
        <taxon>Pseudomonadota</taxon>
        <taxon>Gammaproteobacteria</taxon>
        <taxon>Alteromonadales</taxon>
        <taxon>Pseudoalteromonadaceae</taxon>
        <taxon>Pseudoalteromonas</taxon>
    </lineage>
</organism>
<evidence type="ECO:0000313" key="7">
    <source>
        <dbReference type="EMBL" id="KAA1166112.1"/>
    </source>
</evidence>
<feature type="domain" description="NAD(P)-binding" evidence="6">
    <location>
        <begin position="5"/>
        <end position="345"/>
    </location>
</feature>
<keyword evidence="5" id="KW-0521">NADP</keyword>
<keyword evidence="8" id="KW-1185">Reference proteome</keyword>
<dbReference type="SUPFAM" id="SSF51735">
    <property type="entry name" value="NAD(P)-binding Rossmann-fold domains"/>
    <property type="match status" value="1"/>
</dbReference>
<evidence type="ECO:0000256" key="4">
    <source>
        <dbReference type="ARBA" id="ARBA00023239"/>
    </source>
</evidence>
<comment type="caution">
    <text evidence="5">Lacks conserved residue(s) required for the propagation of feature annotation.</text>
</comment>
<dbReference type="InterPro" id="IPR016040">
    <property type="entry name" value="NAD(P)-bd_dom"/>
</dbReference>
<protein>
    <recommendedName>
        <fullName evidence="3 5">GDP-mannose 4,6-dehydratase</fullName>
        <ecNumber evidence="3 5">4.2.1.47</ecNumber>
    </recommendedName>
    <alternativeName>
        <fullName evidence="5">GDP-D-mannose dehydratase</fullName>
    </alternativeName>
</protein>
<dbReference type="EMBL" id="SEUJ01000040">
    <property type="protein sequence ID" value="KAA1166112.1"/>
    <property type="molecule type" value="Genomic_DNA"/>
</dbReference>
<dbReference type="GO" id="GO:0008446">
    <property type="term" value="F:GDP-mannose 4,6-dehydratase activity"/>
    <property type="evidence" value="ECO:0007669"/>
    <property type="project" value="UniProtKB-EC"/>
</dbReference>
<evidence type="ECO:0000259" key="6">
    <source>
        <dbReference type="Pfam" id="PF16363"/>
    </source>
</evidence>
<dbReference type="Proteomes" id="UP000322915">
    <property type="component" value="Unassembled WGS sequence"/>
</dbReference>
<dbReference type="InterPro" id="IPR036291">
    <property type="entry name" value="NAD(P)-bd_dom_sf"/>
</dbReference>
<evidence type="ECO:0000256" key="3">
    <source>
        <dbReference type="ARBA" id="ARBA00011989"/>
    </source>
</evidence>
<comment type="function">
    <text evidence="5">Catalyzes the conversion of GDP-D-mannose to GDP-4-dehydro-6-deoxy-D-mannose.</text>
</comment>
<comment type="cofactor">
    <cofactor evidence="1 5">
        <name>NADP(+)</name>
        <dbReference type="ChEBI" id="CHEBI:58349"/>
    </cofactor>
</comment>